<evidence type="ECO:0000256" key="2">
    <source>
        <dbReference type="ARBA" id="ARBA00004613"/>
    </source>
</evidence>
<dbReference type="Pfam" id="PF05617">
    <property type="entry name" value="Prolamin_like"/>
    <property type="match status" value="1"/>
</dbReference>
<dbReference type="GO" id="GO:2000008">
    <property type="term" value="P:regulation of protein localization to cell surface"/>
    <property type="evidence" value="ECO:0007669"/>
    <property type="project" value="UniProtKB-ARBA"/>
</dbReference>
<dbReference type="GO" id="GO:0005576">
    <property type="term" value="C:extracellular region"/>
    <property type="evidence" value="ECO:0007669"/>
    <property type="project" value="UniProtKB-SubCell"/>
</dbReference>
<comment type="function">
    <text evidence="7">Involved in the regulation of gamete interactions during the double fertilization and to prevent multiple-pollen tube attraction; mediates the redistribution of the gamete fusogen HAP2/GCS1 to the cell surface after secretion upon sperm arrival.</text>
</comment>
<evidence type="ECO:0000256" key="3">
    <source>
        <dbReference type="ARBA" id="ARBA00022525"/>
    </source>
</evidence>
<dbReference type="STRING" id="59895.A0A103Y624"/>
<evidence type="ECO:0000313" key="12">
    <source>
        <dbReference type="EMBL" id="KVI03174.1"/>
    </source>
</evidence>
<feature type="region of interest" description="Disordered" evidence="9">
    <location>
        <begin position="165"/>
        <end position="184"/>
    </location>
</feature>
<evidence type="ECO:0000256" key="4">
    <source>
        <dbReference type="ARBA" id="ARBA00022729"/>
    </source>
</evidence>
<proteinExistence type="inferred from homology"/>
<dbReference type="GO" id="GO:0009567">
    <property type="term" value="P:double fertilization forming a zygote and endosperm"/>
    <property type="evidence" value="ECO:0007669"/>
    <property type="project" value="InterPro"/>
</dbReference>
<keyword evidence="5" id="KW-0278">Fertilization</keyword>
<comment type="similarity">
    <text evidence="8">Belongs to the plant egg cell-secreted peptide family.</text>
</comment>
<evidence type="ECO:0000256" key="10">
    <source>
        <dbReference type="SAM" id="SignalP"/>
    </source>
</evidence>
<evidence type="ECO:0000313" key="13">
    <source>
        <dbReference type="Proteomes" id="UP000243975"/>
    </source>
</evidence>
<dbReference type="PANTHER" id="PTHR35293:SF1">
    <property type="entry name" value="EGG CELL-SECRETED PROTEIN 1.5"/>
    <property type="match status" value="1"/>
</dbReference>
<keyword evidence="6" id="KW-0968">Cytoplasmic vesicle</keyword>
<comment type="caution">
    <text evidence="12">The sequence shown here is derived from an EMBL/GenBank/DDBJ whole genome shotgun (WGS) entry which is preliminary data.</text>
</comment>
<name>A0A103Y624_CYNCS</name>
<feature type="domain" description="Prolamin-like" evidence="11">
    <location>
        <begin position="46"/>
        <end position="109"/>
    </location>
</feature>
<sequence length="184" mass="19704">MANPSLLILLTLVLPTISRPLATTNAPTLAARLNSHDGQDGASTGCWETLFELQSCTGEIILFFLNGETYLGTGCCRAIEKIEKQCWPSLLGSLGFTTEEGDILRGYCDISSDNDDVPTATPPPPSIIPPPPTTTPPPQAANTTTTTTTVASSFYIITVANHHRTQFKHRPPPPTTTNTKLVKA</sequence>
<dbReference type="PANTHER" id="PTHR35293">
    <property type="entry name" value="EGG CELL-SECRETED PROTEIN 1.5"/>
    <property type="match status" value="1"/>
</dbReference>
<dbReference type="InterPro" id="IPR044711">
    <property type="entry name" value="EC11-15"/>
</dbReference>
<gene>
    <name evidence="12" type="ORF">Ccrd_018529</name>
</gene>
<comment type="subcellular location">
    <subcellularLocation>
        <location evidence="1">Cytoplasmic vesicle</location>
    </subcellularLocation>
    <subcellularLocation>
        <location evidence="2">Secreted</location>
    </subcellularLocation>
</comment>
<accession>A0A103Y624</accession>
<evidence type="ECO:0000256" key="5">
    <source>
        <dbReference type="ARBA" id="ARBA00023279"/>
    </source>
</evidence>
<dbReference type="OMA" id="YLGTGCC"/>
<feature type="compositionally biased region" description="Pro residues" evidence="9">
    <location>
        <begin position="120"/>
        <end position="139"/>
    </location>
</feature>
<feature type="signal peptide" evidence="10">
    <location>
        <begin position="1"/>
        <end position="18"/>
    </location>
</feature>
<dbReference type="EMBL" id="LEKV01002429">
    <property type="protein sequence ID" value="KVI03174.1"/>
    <property type="molecule type" value="Genomic_DNA"/>
</dbReference>
<protein>
    <submittedName>
        <fullName evidence="12">Prolamin-like domain-containing protein</fullName>
    </submittedName>
</protein>
<evidence type="ECO:0000256" key="1">
    <source>
        <dbReference type="ARBA" id="ARBA00004541"/>
    </source>
</evidence>
<evidence type="ECO:0000256" key="7">
    <source>
        <dbReference type="ARBA" id="ARBA00034457"/>
    </source>
</evidence>
<keyword evidence="4 10" id="KW-0732">Signal</keyword>
<dbReference type="Gramene" id="KVI03174">
    <property type="protein sequence ID" value="KVI03174"/>
    <property type="gene ID" value="Ccrd_018529"/>
</dbReference>
<keyword evidence="13" id="KW-1185">Reference proteome</keyword>
<dbReference type="AlphaFoldDB" id="A0A103Y624"/>
<evidence type="ECO:0000259" key="11">
    <source>
        <dbReference type="Pfam" id="PF05617"/>
    </source>
</evidence>
<keyword evidence="3" id="KW-0964">Secreted</keyword>
<dbReference type="Proteomes" id="UP000243975">
    <property type="component" value="Unassembled WGS sequence"/>
</dbReference>
<evidence type="ECO:0000256" key="8">
    <source>
        <dbReference type="ARBA" id="ARBA00034484"/>
    </source>
</evidence>
<feature type="region of interest" description="Disordered" evidence="9">
    <location>
        <begin position="114"/>
        <end position="145"/>
    </location>
</feature>
<feature type="chain" id="PRO_5007119430" evidence="10">
    <location>
        <begin position="19"/>
        <end position="184"/>
    </location>
</feature>
<evidence type="ECO:0000256" key="9">
    <source>
        <dbReference type="SAM" id="MobiDB-lite"/>
    </source>
</evidence>
<evidence type="ECO:0000256" key="6">
    <source>
        <dbReference type="ARBA" id="ARBA00023329"/>
    </source>
</evidence>
<dbReference type="GO" id="GO:0031410">
    <property type="term" value="C:cytoplasmic vesicle"/>
    <property type="evidence" value="ECO:0007669"/>
    <property type="project" value="UniProtKB-SubCell"/>
</dbReference>
<dbReference type="GO" id="GO:0080155">
    <property type="term" value="P:regulation of double fertilization forming a zygote and endosperm"/>
    <property type="evidence" value="ECO:0007669"/>
    <property type="project" value="UniProtKB-ARBA"/>
</dbReference>
<dbReference type="InterPro" id="IPR008502">
    <property type="entry name" value="Prolamin-like"/>
</dbReference>
<reference evidence="12 13" key="1">
    <citation type="journal article" date="2016" name="Sci. Rep.">
        <title>The genome sequence of the outbreeding globe artichoke constructed de novo incorporating a phase-aware low-pass sequencing strategy of F1 progeny.</title>
        <authorList>
            <person name="Scaglione D."/>
            <person name="Reyes-Chin-Wo S."/>
            <person name="Acquadro A."/>
            <person name="Froenicke L."/>
            <person name="Portis E."/>
            <person name="Beitel C."/>
            <person name="Tirone M."/>
            <person name="Mauro R."/>
            <person name="Lo Monaco A."/>
            <person name="Mauromicale G."/>
            <person name="Faccioli P."/>
            <person name="Cattivelli L."/>
            <person name="Rieseberg L."/>
            <person name="Michelmore R."/>
            <person name="Lanteri S."/>
        </authorList>
    </citation>
    <scope>NUCLEOTIDE SEQUENCE [LARGE SCALE GENOMIC DNA]</scope>
    <source>
        <strain evidence="12">2C</strain>
    </source>
</reference>
<organism evidence="12 13">
    <name type="scientific">Cynara cardunculus var. scolymus</name>
    <name type="common">Globe artichoke</name>
    <name type="synonym">Cynara scolymus</name>
    <dbReference type="NCBI Taxonomy" id="59895"/>
    <lineage>
        <taxon>Eukaryota</taxon>
        <taxon>Viridiplantae</taxon>
        <taxon>Streptophyta</taxon>
        <taxon>Embryophyta</taxon>
        <taxon>Tracheophyta</taxon>
        <taxon>Spermatophyta</taxon>
        <taxon>Magnoliopsida</taxon>
        <taxon>eudicotyledons</taxon>
        <taxon>Gunneridae</taxon>
        <taxon>Pentapetalae</taxon>
        <taxon>asterids</taxon>
        <taxon>campanulids</taxon>
        <taxon>Asterales</taxon>
        <taxon>Asteraceae</taxon>
        <taxon>Carduoideae</taxon>
        <taxon>Cardueae</taxon>
        <taxon>Carduinae</taxon>
        <taxon>Cynara</taxon>
    </lineage>
</organism>